<keyword evidence="4" id="KW-1185">Reference proteome</keyword>
<dbReference type="CDD" id="cd22966">
    <property type="entry name" value="DD_DYDC-like"/>
    <property type="match status" value="1"/>
</dbReference>
<dbReference type="VEuPathDB" id="FungiDB:PYU1_G010308"/>
<feature type="compositionally biased region" description="Polar residues" evidence="2">
    <location>
        <begin position="79"/>
        <end position="88"/>
    </location>
</feature>
<dbReference type="Proteomes" id="UP000019132">
    <property type="component" value="Unassembled WGS sequence"/>
</dbReference>
<organism evidence="3 4">
    <name type="scientific">Globisporangium ultimum (strain ATCC 200006 / CBS 805.95 / DAOM BR144)</name>
    <name type="common">Pythium ultimum</name>
    <dbReference type="NCBI Taxonomy" id="431595"/>
    <lineage>
        <taxon>Eukaryota</taxon>
        <taxon>Sar</taxon>
        <taxon>Stramenopiles</taxon>
        <taxon>Oomycota</taxon>
        <taxon>Peronosporomycetes</taxon>
        <taxon>Pythiales</taxon>
        <taxon>Pythiaceae</taxon>
        <taxon>Globisporangium</taxon>
    </lineage>
</organism>
<dbReference type="AlphaFoldDB" id="K3WZC9"/>
<feature type="region of interest" description="Disordered" evidence="2">
    <location>
        <begin position="55"/>
        <end position="92"/>
    </location>
</feature>
<dbReference type="EnsemblProtists" id="PYU1_T010328">
    <property type="protein sequence ID" value="PYU1_T010328"/>
    <property type="gene ID" value="PYU1_G010308"/>
</dbReference>
<proteinExistence type="inferred from homology"/>
<dbReference type="eggNOG" id="ENOG502RYIV">
    <property type="taxonomic scope" value="Eukaryota"/>
</dbReference>
<comment type="similarity">
    <text evidence="1">Belongs to the dpy-30 family.</text>
</comment>
<dbReference type="GO" id="GO:0048188">
    <property type="term" value="C:Set1C/COMPASS complex"/>
    <property type="evidence" value="ECO:0007669"/>
    <property type="project" value="InterPro"/>
</dbReference>
<dbReference type="EMBL" id="GL376602">
    <property type="status" value="NOT_ANNOTATED_CDS"/>
    <property type="molecule type" value="Genomic_DNA"/>
</dbReference>
<dbReference type="Pfam" id="PF05186">
    <property type="entry name" value="Dpy-30"/>
    <property type="match status" value="1"/>
</dbReference>
<evidence type="ECO:0000256" key="2">
    <source>
        <dbReference type="SAM" id="MobiDB-lite"/>
    </source>
</evidence>
<evidence type="ECO:0000313" key="4">
    <source>
        <dbReference type="Proteomes" id="UP000019132"/>
    </source>
</evidence>
<reference evidence="4" key="2">
    <citation type="submission" date="2010-04" db="EMBL/GenBank/DDBJ databases">
        <authorList>
            <person name="Buell R."/>
            <person name="Hamilton J."/>
            <person name="Hostetler J."/>
        </authorList>
    </citation>
    <scope>NUCLEOTIDE SEQUENCE [LARGE SCALE GENOMIC DNA]</scope>
    <source>
        <strain evidence="4">DAOM:BR144</strain>
    </source>
</reference>
<evidence type="ECO:0000256" key="1">
    <source>
        <dbReference type="ARBA" id="ARBA00010849"/>
    </source>
</evidence>
<reference evidence="4" key="1">
    <citation type="journal article" date="2010" name="Genome Biol.">
        <title>Genome sequence of the necrotrophic plant pathogen Pythium ultimum reveals original pathogenicity mechanisms and effector repertoire.</title>
        <authorList>
            <person name="Levesque C.A."/>
            <person name="Brouwer H."/>
            <person name="Cano L."/>
            <person name="Hamilton J.P."/>
            <person name="Holt C."/>
            <person name="Huitema E."/>
            <person name="Raffaele S."/>
            <person name="Robideau G.P."/>
            <person name="Thines M."/>
            <person name="Win J."/>
            <person name="Zerillo M.M."/>
            <person name="Beakes G.W."/>
            <person name="Boore J.L."/>
            <person name="Busam D."/>
            <person name="Dumas B."/>
            <person name="Ferriera S."/>
            <person name="Fuerstenberg S.I."/>
            <person name="Gachon C.M."/>
            <person name="Gaulin E."/>
            <person name="Govers F."/>
            <person name="Grenville-Briggs L."/>
            <person name="Horner N."/>
            <person name="Hostetler J."/>
            <person name="Jiang R.H."/>
            <person name="Johnson J."/>
            <person name="Krajaejun T."/>
            <person name="Lin H."/>
            <person name="Meijer H.J."/>
            <person name="Moore B."/>
            <person name="Morris P."/>
            <person name="Phuntmart V."/>
            <person name="Puiu D."/>
            <person name="Shetty J."/>
            <person name="Stajich J.E."/>
            <person name="Tripathy S."/>
            <person name="Wawra S."/>
            <person name="van West P."/>
            <person name="Whitty B.R."/>
            <person name="Coutinho P.M."/>
            <person name="Henrissat B."/>
            <person name="Martin F."/>
            <person name="Thomas P.D."/>
            <person name="Tyler B.M."/>
            <person name="De Vries R.P."/>
            <person name="Kamoun S."/>
            <person name="Yandell M."/>
            <person name="Tisserat N."/>
            <person name="Buell C.R."/>
        </authorList>
    </citation>
    <scope>NUCLEOTIDE SEQUENCE</scope>
    <source>
        <strain evidence="4">DAOM:BR144</strain>
    </source>
</reference>
<name>K3WZC9_GLOUD</name>
<dbReference type="InterPro" id="IPR037856">
    <property type="entry name" value="Sdc1/DPY30"/>
</dbReference>
<sequence>MSGGNFDLDHAYLRTTVAAPLAEAMAQLAILQPEDPVEYLGNYLLKFVENELENQRKQEPLKTDQQRGEATATPRHQGDSNGNSQDGPTSELDKTLNQEKNVQAQLQGEQRVPELFQRFIEWLCASLNAEEAYIGRKCTDQSGAGIVHWIASSRTPTSVMIDKFVAEERGVTFDVFKEIEDPAAPVDADGNPLPPSVPKYLHIENVLREPRMKFFHVPKLGAYLTKGLKFNSFLHPDVFNDANPETPNIKEDWIVVSVDTMGQARSFTQPEIDSFQRSCTIFIQAVEDLERNLYMKDFERKTTNDDAMLREFNVAYAAQIAVQEENLMIQLQSMLEEEKNMKEIELRAAFMMYLLTSHVPTLAMASTRIVPFKQPVLVAFAAALGLLGHPKQALYNPVTKVPSWEKIAPLLEETTLKACLEGFPVADPPSVVEAKQALSEVTKADIEAGSPIALCFYLWTQAVIAQREQLDALAKLARQQEADAVALTAAESEE</sequence>
<protein>
    <submittedName>
        <fullName evidence="3">Uncharacterized protein</fullName>
    </submittedName>
</protein>
<feature type="compositionally biased region" description="Basic and acidic residues" evidence="2">
    <location>
        <begin position="55"/>
        <end position="67"/>
    </location>
</feature>
<dbReference type="InterPro" id="IPR007858">
    <property type="entry name" value="Dpy-30_motif"/>
</dbReference>
<dbReference type="Gene3D" id="1.20.890.10">
    <property type="entry name" value="cAMP-dependent protein kinase regulatory subunit, dimerization-anchoring domain"/>
    <property type="match status" value="1"/>
</dbReference>
<dbReference type="PANTHER" id="PTHR23356">
    <property type="entry name" value="DPY30-RELATED"/>
    <property type="match status" value="1"/>
</dbReference>
<dbReference type="InParanoid" id="K3WZC9"/>
<dbReference type="InterPro" id="IPR049630">
    <property type="entry name" value="DYDC-like_DD"/>
</dbReference>
<accession>K3WZC9</accession>
<dbReference type="PANTHER" id="PTHR23356:SF16">
    <property type="entry name" value="DPY30 DOMAIN CONTAINING 2"/>
    <property type="match status" value="1"/>
</dbReference>
<dbReference type="HOGENOM" id="CLU_569250_0_0_1"/>
<evidence type="ECO:0000313" key="3">
    <source>
        <dbReference type="EnsemblProtists" id="PYU1_T010328"/>
    </source>
</evidence>
<reference evidence="3" key="3">
    <citation type="submission" date="2015-02" db="UniProtKB">
        <authorList>
            <consortium name="EnsemblProtists"/>
        </authorList>
    </citation>
    <scope>IDENTIFICATION</scope>
    <source>
        <strain evidence="3">DAOM BR144</strain>
    </source>
</reference>
<dbReference type="OMA" id="AYIGRKC"/>